<dbReference type="PRINTS" id="PR00081">
    <property type="entry name" value="GDHRDH"/>
</dbReference>
<keyword evidence="6" id="KW-1185">Reference proteome</keyword>
<dbReference type="PANTHER" id="PTHR42879:SF2">
    <property type="entry name" value="3-OXOACYL-[ACYL-CARRIER-PROTEIN] REDUCTASE FABG"/>
    <property type="match status" value="1"/>
</dbReference>
<protein>
    <submittedName>
        <fullName evidence="3">Short-chain dehydrogenase</fullName>
    </submittedName>
</protein>
<dbReference type="Proteomes" id="UP001207736">
    <property type="component" value="Unassembled WGS sequence"/>
</dbReference>
<dbReference type="InterPro" id="IPR002347">
    <property type="entry name" value="SDR_fam"/>
</dbReference>
<evidence type="ECO:0000313" key="6">
    <source>
        <dbReference type="Proteomes" id="UP001208692"/>
    </source>
</evidence>
<accession>A0AAV5AVG7</accession>
<dbReference type="Pfam" id="PF00106">
    <property type="entry name" value="adh_short"/>
    <property type="match status" value="1"/>
</dbReference>
<sequence>MKKNIIITGTSRGIGFCTAELLAKMGHNLLCLSRNIISTELLKLPNVMSLQVDLSCDKDFEKITHFVKHNWNKVDVLINNAGILINKPFSELSPEDFVKTYQVNVFAVARLVQIVLPFMKKDANVLNISSMGGVQGSVKFAGLAAYSSSKGALITLTELLAEEYKEQDITFNVLALGAVQTQMLQEAFPSLQVQTKPEQIAAYITDFVLEKYKLFNGKILQVANSTP</sequence>
<dbReference type="CDD" id="cd05233">
    <property type="entry name" value="SDR_c"/>
    <property type="match status" value="1"/>
</dbReference>
<dbReference type="PANTHER" id="PTHR42879">
    <property type="entry name" value="3-OXOACYL-(ACYL-CARRIER-PROTEIN) REDUCTASE"/>
    <property type="match status" value="1"/>
</dbReference>
<dbReference type="AlphaFoldDB" id="A0AAV5AVG7"/>
<dbReference type="Proteomes" id="UP001208692">
    <property type="component" value="Unassembled WGS sequence"/>
</dbReference>
<dbReference type="PRINTS" id="PR00080">
    <property type="entry name" value="SDRFAMILY"/>
</dbReference>
<comment type="caution">
    <text evidence="3">The sequence shown here is derived from an EMBL/GenBank/DDBJ whole genome shotgun (WGS) entry which is preliminary data.</text>
</comment>
<evidence type="ECO:0000313" key="3">
    <source>
        <dbReference type="EMBL" id="GJM49345.1"/>
    </source>
</evidence>
<dbReference type="EMBL" id="BQKA01000006">
    <property type="protein sequence ID" value="GJM49345.1"/>
    <property type="molecule type" value="Genomic_DNA"/>
</dbReference>
<evidence type="ECO:0000256" key="2">
    <source>
        <dbReference type="RuleBase" id="RU000363"/>
    </source>
</evidence>
<reference evidence="3 6" key="1">
    <citation type="submission" date="2021-11" db="EMBL/GenBank/DDBJ databases">
        <title>Draft genome sequence of Capnocytophaga sp. strain KC07075 isolated from cat oral cavity.</title>
        <authorList>
            <person name="Suzuki M."/>
            <person name="Imaoka K."/>
            <person name="Kimura M."/>
            <person name="Morikawa S."/>
            <person name="Maeda K."/>
        </authorList>
    </citation>
    <scope>NUCLEOTIDE SEQUENCE</scope>
    <source>
        <strain evidence="3">KC07075</strain>
        <strain evidence="4 6">KC07079</strain>
    </source>
</reference>
<dbReference type="EMBL" id="BQKB01000013">
    <property type="protein sequence ID" value="GJM52496.1"/>
    <property type="molecule type" value="Genomic_DNA"/>
</dbReference>
<comment type="similarity">
    <text evidence="1 2">Belongs to the short-chain dehydrogenases/reductases (SDR) family.</text>
</comment>
<evidence type="ECO:0000313" key="5">
    <source>
        <dbReference type="Proteomes" id="UP001207736"/>
    </source>
</evidence>
<dbReference type="InterPro" id="IPR050259">
    <property type="entry name" value="SDR"/>
</dbReference>
<evidence type="ECO:0000256" key="1">
    <source>
        <dbReference type="ARBA" id="ARBA00006484"/>
    </source>
</evidence>
<dbReference type="SUPFAM" id="SSF51735">
    <property type="entry name" value="NAD(P)-binding Rossmann-fold domains"/>
    <property type="match status" value="1"/>
</dbReference>
<dbReference type="RefSeq" id="WP_264845935.1">
    <property type="nucleotide sequence ID" value="NZ_BPMA01000016.1"/>
</dbReference>
<gene>
    <name evidence="3" type="ORF">RCZ15_03200</name>
    <name evidence="4" type="ORF">RCZ16_08130</name>
</gene>
<evidence type="ECO:0000313" key="4">
    <source>
        <dbReference type="EMBL" id="GJM52496.1"/>
    </source>
</evidence>
<proteinExistence type="inferred from homology"/>
<dbReference type="Gene3D" id="3.40.50.720">
    <property type="entry name" value="NAD(P)-binding Rossmann-like Domain"/>
    <property type="match status" value="1"/>
</dbReference>
<dbReference type="InterPro" id="IPR036291">
    <property type="entry name" value="NAD(P)-bd_dom_sf"/>
</dbReference>
<organism evidence="3 5">
    <name type="scientific">Capnocytophaga catalasegens</name>
    <dbReference type="NCBI Taxonomy" id="1004260"/>
    <lineage>
        <taxon>Bacteria</taxon>
        <taxon>Pseudomonadati</taxon>
        <taxon>Bacteroidota</taxon>
        <taxon>Flavobacteriia</taxon>
        <taxon>Flavobacteriales</taxon>
        <taxon>Flavobacteriaceae</taxon>
        <taxon>Capnocytophaga</taxon>
    </lineage>
</organism>
<name>A0AAV5AVG7_9FLAO</name>